<accession>A0A7R9QZ03</accession>
<sequence length="69" mass="8212">MFNIIKDDTNWKPHHHQQLAYKLTHLYYNWIGTIRVPAPCQYAHKLAYLTGTALHREPNTKLSDTLFYL</sequence>
<evidence type="ECO:0000313" key="3">
    <source>
        <dbReference type="EMBL" id="CAD7663713.1"/>
    </source>
</evidence>
<evidence type="ECO:0000259" key="1">
    <source>
        <dbReference type="PROSITE" id="PS50822"/>
    </source>
</evidence>
<dbReference type="Gene3D" id="3.30.420.10">
    <property type="entry name" value="Ribonuclease H-like superfamily/Ribonuclease H"/>
    <property type="match status" value="1"/>
</dbReference>
<proteinExistence type="predicted"/>
<protein>
    <recommendedName>
        <fullName evidence="1">Piwi domain-containing protein</fullName>
    </recommendedName>
</protein>
<dbReference type="InterPro" id="IPR036397">
    <property type="entry name" value="RNaseH_sf"/>
</dbReference>
<name>A0A7R9QZ03_9ACAR</name>
<reference evidence="3" key="1">
    <citation type="submission" date="2020-11" db="EMBL/GenBank/DDBJ databases">
        <authorList>
            <person name="Tran Van P."/>
        </authorList>
    </citation>
    <scope>NUCLEOTIDE SEQUENCE</scope>
</reference>
<dbReference type="SUPFAM" id="SSF53098">
    <property type="entry name" value="Ribonuclease H-like"/>
    <property type="match status" value="1"/>
</dbReference>
<dbReference type="PROSITE" id="PS50822">
    <property type="entry name" value="PIWI"/>
    <property type="match status" value="1"/>
</dbReference>
<dbReference type="Pfam" id="PF02171">
    <property type="entry name" value="Piwi"/>
    <property type="match status" value="1"/>
</dbReference>
<keyword evidence="4" id="KW-1185">Reference proteome</keyword>
<dbReference type="OrthoDB" id="445936at2759"/>
<dbReference type="EMBL" id="CAJPVJ010033736">
    <property type="protein sequence ID" value="CAG2180788.1"/>
    <property type="molecule type" value="Genomic_DNA"/>
</dbReference>
<feature type="domain" description="Piwi" evidence="1">
    <location>
        <begin position="1"/>
        <end position="55"/>
    </location>
</feature>
<dbReference type="GO" id="GO:0003676">
    <property type="term" value="F:nucleic acid binding"/>
    <property type="evidence" value="ECO:0007669"/>
    <property type="project" value="InterPro"/>
</dbReference>
<dbReference type="EMBL" id="CAJPVJ010034053">
    <property type="protein sequence ID" value="CAG2180850.1"/>
    <property type="molecule type" value="Genomic_DNA"/>
</dbReference>
<organism evidence="3">
    <name type="scientific">Oppiella nova</name>
    <dbReference type="NCBI Taxonomy" id="334625"/>
    <lineage>
        <taxon>Eukaryota</taxon>
        <taxon>Metazoa</taxon>
        <taxon>Ecdysozoa</taxon>
        <taxon>Arthropoda</taxon>
        <taxon>Chelicerata</taxon>
        <taxon>Arachnida</taxon>
        <taxon>Acari</taxon>
        <taxon>Acariformes</taxon>
        <taxon>Sarcoptiformes</taxon>
        <taxon>Oribatida</taxon>
        <taxon>Brachypylina</taxon>
        <taxon>Oppioidea</taxon>
        <taxon>Oppiidae</taxon>
        <taxon>Oppiella</taxon>
    </lineage>
</organism>
<dbReference type="AlphaFoldDB" id="A0A7R9QZ03"/>
<evidence type="ECO:0000313" key="4">
    <source>
        <dbReference type="Proteomes" id="UP000728032"/>
    </source>
</evidence>
<dbReference type="EMBL" id="OC948878">
    <property type="protein sequence ID" value="CAD7663713.1"/>
    <property type="molecule type" value="Genomic_DNA"/>
</dbReference>
<dbReference type="Proteomes" id="UP000728032">
    <property type="component" value="Unassembled WGS sequence"/>
</dbReference>
<dbReference type="EMBL" id="OC948561">
    <property type="protein sequence ID" value="CAD7663651.1"/>
    <property type="molecule type" value="Genomic_DNA"/>
</dbReference>
<dbReference type="InterPro" id="IPR003165">
    <property type="entry name" value="Piwi"/>
</dbReference>
<gene>
    <name evidence="2" type="ORF">ONB1V03_LOCUS20209</name>
    <name evidence="3" type="ORF">ONB1V03_LOCUS20271</name>
</gene>
<dbReference type="InterPro" id="IPR012337">
    <property type="entry name" value="RNaseH-like_sf"/>
</dbReference>
<evidence type="ECO:0000313" key="2">
    <source>
        <dbReference type="EMBL" id="CAD7663651.1"/>
    </source>
</evidence>